<dbReference type="Pfam" id="PF00999">
    <property type="entry name" value="Na_H_Exchanger"/>
    <property type="match status" value="2"/>
</dbReference>
<dbReference type="PANTHER" id="PTHR43021:SF2">
    <property type="entry name" value="CATION_H+ EXCHANGER DOMAIN-CONTAINING PROTEIN"/>
    <property type="match status" value="1"/>
</dbReference>
<feature type="transmembrane region" description="Helical" evidence="5">
    <location>
        <begin position="192"/>
        <end position="220"/>
    </location>
</feature>
<dbReference type="Proteomes" id="UP000051861">
    <property type="component" value="Unassembled WGS sequence"/>
</dbReference>
<gene>
    <name evidence="7" type="ORF">AMJ44_13435</name>
</gene>
<feature type="transmembrane region" description="Helical" evidence="5">
    <location>
        <begin position="241"/>
        <end position="260"/>
    </location>
</feature>
<dbReference type="GO" id="GO:1902600">
    <property type="term" value="P:proton transmembrane transport"/>
    <property type="evidence" value="ECO:0007669"/>
    <property type="project" value="InterPro"/>
</dbReference>
<proteinExistence type="predicted"/>
<reference evidence="7 8" key="1">
    <citation type="journal article" date="2015" name="Microbiome">
        <title>Genomic resolution of linkages in carbon, nitrogen, and sulfur cycling among widespread estuary sediment bacteria.</title>
        <authorList>
            <person name="Baker B.J."/>
            <person name="Lazar C.S."/>
            <person name="Teske A.P."/>
            <person name="Dick G.J."/>
        </authorList>
    </citation>
    <scope>NUCLEOTIDE SEQUENCE [LARGE SCALE GENOMIC DNA]</scope>
    <source>
        <strain evidence="7">DG_54_3</strain>
    </source>
</reference>
<evidence type="ECO:0000256" key="5">
    <source>
        <dbReference type="SAM" id="Phobius"/>
    </source>
</evidence>
<dbReference type="GO" id="GO:0016020">
    <property type="term" value="C:membrane"/>
    <property type="evidence" value="ECO:0007669"/>
    <property type="project" value="UniProtKB-SubCell"/>
</dbReference>
<feature type="transmembrane region" description="Helical" evidence="5">
    <location>
        <begin position="22"/>
        <end position="40"/>
    </location>
</feature>
<feature type="domain" description="Cation/H+ exchanger transmembrane" evidence="6">
    <location>
        <begin position="174"/>
        <end position="346"/>
    </location>
</feature>
<comment type="subcellular location">
    <subcellularLocation>
        <location evidence="1">Membrane</location>
        <topology evidence="1">Multi-pass membrane protein</topology>
    </subcellularLocation>
</comment>
<feature type="transmembrane region" description="Helical" evidence="5">
    <location>
        <begin position="327"/>
        <end position="351"/>
    </location>
</feature>
<dbReference type="AlphaFoldDB" id="A0A0S7XNK6"/>
<dbReference type="InterPro" id="IPR038770">
    <property type="entry name" value="Na+/solute_symporter_sf"/>
</dbReference>
<dbReference type="PANTHER" id="PTHR43021">
    <property type="entry name" value="NA(+)/H(+) ANTIPORTER-RELATED"/>
    <property type="match status" value="1"/>
</dbReference>
<feature type="transmembrane region" description="Helical" evidence="5">
    <location>
        <begin position="145"/>
        <end position="172"/>
    </location>
</feature>
<evidence type="ECO:0000256" key="3">
    <source>
        <dbReference type="ARBA" id="ARBA00022989"/>
    </source>
</evidence>
<feature type="transmembrane region" description="Helical" evidence="5">
    <location>
        <begin position="114"/>
        <end position="133"/>
    </location>
</feature>
<keyword evidence="4 5" id="KW-0472">Membrane</keyword>
<keyword evidence="2 5" id="KW-0812">Transmembrane</keyword>
<evidence type="ECO:0000256" key="1">
    <source>
        <dbReference type="ARBA" id="ARBA00004141"/>
    </source>
</evidence>
<sequence>MVVLLIAYLAGRFFERINLTKILGYILVGMMLGPIFLNWFTAAMYLSLDSLIIFALAFIAFLIGLKLQIQELKKMGRQIFEVTFFQAFSAFFSVSIFSFIFMNLFNLVNALPTSIILGAIAMATAPATVFAVVDEFKAKGPFTTLLLAIVAIDDGVAIVVYTLVLVFVSFIIQGVILMTKKIKDQNICGVSLIFLLVLLLILSEYFQISPMISAMLLGFLAVNFNGLKEKTIEQIGRTEDLIFIFFFVTAGASLKLGILYNVGLLALVYVLARWAGKVLGGAWGAKISGAEEKVRRWLGWGLLPQAGVAIAFVHMTARMLPQISEMVMAIVLASIVLDEIIGPLGVELALFRAGEARRV</sequence>
<name>A0A0S7XNK6_UNCSA</name>
<dbReference type="InterPro" id="IPR006153">
    <property type="entry name" value="Cation/H_exchanger_TM"/>
</dbReference>
<keyword evidence="3 5" id="KW-1133">Transmembrane helix</keyword>
<dbReference type="EMBL" id="LIZX01000200">
    <property type="protein sequence ID" value="KPJ64082.1"/>
    <property type="molecule type" value="Genomic_DNA"/>
</dbReference>
<evidence type="ECO:0000256" key="2">
    <source>
        <dbReference type="ARBA" id="ARBA00022692"/>
    </source>
</evidence>
<dbReference type="Gene3D" id="1.20.1530.20">
    <property type="match status" value="1"/>
</dbReference>
<accession>A0A0S7XNK6</accession>
<evidence type="ECO:0000313" key="7">
    <source>
        <dbReference type="EMBL" id="KPJ64082.1"/>
    </source>
</evidence>
<feature type="domain" description="Cation/H+ exchanger transmembrane" evidence="6">
    <location>
        <begin position="4"/>
        <end position="168"/>
    </location>
</feature>
<evidence type="ECO:0000259" key="6">
    <source>
        <dbReference type="Pfam" id="PF00999"/>
    </source>
</evidence>
<feature type="transmembrane region" description="Helical" evidence="5">
    <location>
        <begin position="46"/>
        <end position="67"/>
    </location>
</feature>
<evidence type="ECO:0000313" key="8">
    <source>
        <dbReference type="Proteomes" id="UP000051861"/>
    </source>
</evidence>
<comment type="caution">
    <text evidence="7">The sequence shown here is derived from an EMBL/GenBank/DDBJ whole genome shotgun (WGS) entry which is preliminary data.</text>
</comment>
<protein>
    <recommendedName>
        <fullName evidence="6">Cation/H+ exchanger transmembrane domain-containing protein</fullName>
    </recommendedName>
</protein>
<dbReference type="GO" id="GO:0015297">
    <property type="term" value="F:antiporter activity"/>
    <property type="evidence" value="ECO:0007669"/>
    <property type="project" value="InterPro"/>
</dbReference>
<feature type="transmembrane region" description="Helical" evidence="5">
    <location>
        <begin position="297"/>
        <end position="315"/>
    </location>
</feature>
<organism evidence="7 8">
    <name type="scientific">candidate division WOR-1 bacterium DG_54_3</name>
    <dbReference type="NCBI Taxonomy" id="1703775"/>
    <lineage>
        <taxon>Bacteria</taxon>
        <taxon>Bacillati</taxon>
        <taxon>Saganbacteria</taxon>
    </lineage>
</organism>
<feature type="transmembrane region" description="Helical" evidence="5">
    <location>
        <begin position="79"/>
        <end position="102"/>
    </location>
</feature>
<evidence type="ECO:0000256" key="4">
    <source>
        <dbReference type="ARBA" id="ARBA00023136"/>
    </source>
</evidence>